<dbReference type="Gene3D" id="3.50.50.60">
    <property type="entry name" value="FAD/NAD(P)-binding domain"/>
    <property type="match status" value="1"/>
</dbReference>
<dbReference type="PANTHER" id="PTHR43004:SF3">
    <property type="entry name" value="P-HYDROXYBENZOATE HYDROXYLASE"/>
    <property type="match status" value="1"/>
</dbReference>
<dbReference type="RefSeq" id="WP_106113084.1">
    <property type="nucleotide sequence ID" value="NZ_PVSR01000006.1"/>
</dbReference>
<dbReference type="AlphaFoldDB" id="A0A2T0GYD4"/>
<sequence length="391" mass="44159">MRTQVAIVGAGPAGMLLSQLLHLQGIDSVVLERRSREYVQQRVRAGVLEQGTVDVLREADVADRLEKQGHPHHGVNVQFDGDRLRIPLSELTGGRSITVYGQQEVVKDLAERRERDGGRVYYEVPDVTVEGVETEKPVVRFTSEGRVRELHCDYVAGCDGFHGVSRTTIPEKERTTYERVYPFGWLGILAEVEPSSEELIYSNHPNGFALHSLRSSTLSRLYLQCDPGESIEQWPDELIWEELQTRLGTSDWKLREGPIIDKNITALRSFVSEPMRYGRLFLAGDSAHIVPPTGAKGLNLAVADVDRLARSLTDYYHHGSTTGLETYSEECLRRVWRVQHFSWWMTSLTHRFDGPDAAYDRRLQRSQFDYLRSSTAAATTLAENYVGLAAV</sequence>
<feature type="domain" description="FAD-binding" evidence="3">
    <location>
        <begin position="2"/>
        <end position="341"/>
    </location>
</feature>
<keyword evidence="4" id="KW-0560">Oxidoreductase</keyword>
<evidence type="ECO:0000313" key="5">
    <source>
        <dbReference type="Proteomes" id="UP000239352"/>
    </source>
</evidence>
<evidence type="ECO:0000313" key="4">
    <source>
        <dbReference type="EMBL" id="PRW64107.1"/>
    </source>
</evidence>
<comment type="caution">
    <text evidence="4">The sequence shown here is derived from an EMBL/GenBank/DDBJ whole genome shotgun (WGS) entry which is preliminary data.</text>
</comment>
<dbReference type="PRINTS" id="PR00420">
    <property type="entry name" value="RNGMNOXGNASE"/>
</dbReference>
<dbReference type="Gene3D" id="3.30.9.10">
    <property type="entry name" value="D-Amino Acid Oxidase, subunit A, domain 2"/>
    <property type="match status" value="1"/>
</dbReference>
<proteinExistence type="predicted"/>
<name>A0A2T0GYD4_ACTMO</name>
<protein>
    <submittedName>
        <fullName evidence="4">4-hydroxybenzoate 3-monooxygenase</fullName>
    </submittedName>
</protein>
<gene>
    <name evidence="4" type="primary">pobA</name>
    <name evidence="4" type="ORF">CEP50_06795</name>
</gene>
<accession>A0A2T0GYD4</accession>
<dbReference type="InParanoid" id="A0A2T0GYD4"/>
<dbReference type="STRING" id="1050202.GCA_000384035_02430"/>
<dbReference type="GO" id="GO:0018659">
    <property type="term" value="F:4-hydroxybenzoate 3-monooxygenase activity"/>
    <property type="evidence" value="ECO:0007669"/>
    <property type="project" value="InterPro"/>
</dbReference>
<dbReference type="NCBIfam" id="NF006091">
    <property type="entry name" value="PRK08243.1"/>
    <property type="match status" value="1"/>
</dbReference>
<dbReference type="SUPFAM" id="SSF51905">
    <property type="entry name" value="FAD/NAD(P)-binding domain"/>
    <property type="match status" value="1"/>
</dbReference>
<keyword evidence="5" id="KW-1185">Reference proteome</keyword>
<evidence type="ECO:0000256" key="2">
    <source>
        <dbReference type="ARBA" id="ARBA00022827"/>
    </source>
</evidence>
<dbReference type="SUPFAM" id="SSF54373">
    <property type="entry name" value="FAD-linked reductases, C-terminal domain"/>
    <property type="match status" value="1"/>
</dbReference>
<reference evidence="4 5" key="1">
    <citation type="submission" date="2018-03" db="EMBL/GenBank/DDBJ databases">
        <title>Actinopolyspora mortivallis from Sahara, screening for active biomolecules.</title>
        <authorList>
            <person name="Selama O."/>
            <person name="Wellington E.M.H."/>
            <person name="Hacene H."/>
        </authorList>
    </citation>
    <scope>NUCLEOTIDE SEQUENCE [LARGE SCALE GENOMIC DNA]</scope>
    <source>
        <strain evidence="4 5">M5A</strain>
    </source>
</reference>
<evidence type="ECO:0000259" key="3">
    <source>
        <dbReference type="Pfam" id="PF01494"/>
    </source>
</evidence>
<evidence type="ECO:0000256" key="1">
    <source>
        <dbReference type="ARBA" id="ARBA00022630"/>
    </source>
</evidence>
<dbReference type="GO" id="GO:0071949">
    <property type="term" value="F:FAD binding"/>
    <property type="evidence" value="ECO:0007669"/>
    <property type="project" value="InterPro"/>
</dbReference>
<dbReference type="InterPro" id="IPR036188">
    <property type="entry name" value="FAD/NAD-bd_sf"/>
</dbReference>
<keyword evidence="4" id="KW-0503">Monooxygenase</keyword>
<dbReference type="Proteomes" id="UP000239352">
    <property type="component" value="Unassembled WGS sequence"/>
</dbReference>
<dbReference type="EMBL" id="PVSR01000006">
    <property type="protein sequence ID" value="PRW64107.1"/>
    <property type="molecule type" value="Genomic_DNA"/>
</dbReference>
<dbReference type="NCBIfam" id="TIGR02360">
    <property type="entry name" value="pbenz_hydroxyl"/>
    <property type="match status" value="1"/>
</dbReference>
<dbReference type="InterPro" id="IPR050641">
    <property type="entry name" value="RIFMO-like"/>
</dbReference>
<dbReference type="InterPro" id="IPR012733">
    <property type="entry name" value="HB_mOase"/>
</dbReference>
<dbReference type="PANTHER" id="PTHR43004">
    <property type="entry name" value="TRK SYSTEM POTASSIUM UPTAKE PROTEIN"/>
    <property type="match status" value="1"/>
</dbReference>
<keyword evidence="2" id="KW-0274">FAD</keyword>
<dbReference type="InterPro" id="IPR002938">
    <property type="entry name" value="FAD-bd"/>
</dbReference>
<dbReference type="Pfam" id="PF01494">
    <property type="entry name" value="FAD_binding_3"/>
    <property type="match status" value="1"/>
</dbReference>
<keyword evidence="1" id="KW-0285">Flavoprotein</keyword>
<dbReference type="GO" id="GO:0043639">
    <property type="term" value="P:benzoate catabolic process"/>
    <property type="evidence" value="ECO:0007669"/>
    <property type="project" value="InterPro"/>
</dbReference>
<organism evidence="4 5">
    <name type="scientific">Actinopolyspora mortivallis</name>
    <dbReference type="NCBI Taxonomy" id="33906"/>
    <lineage>
        <taxon>Bacteria</taxon>
        <taxon>Bacillati</taxon>
        <taxon>Actinomycetota</taxon>
        <taxon>Actinomycetes</taxon>
        <taxon>Actinopolysporales</taxon>
        <taxon>Actinopolysporaceae</taxon>
        <taxon>Actinopolyspora</taxon>
    </lineage>
</organism>